<feature type="signal peptide" evidence="5">
    <location>
        <begin position="1"/>
        <end position="27"/>
    </location>
</feature>
<feature type="domain" description="TonB-dependent receptor-like beta-barrel" evidence="6">
    <location>
        <begin position="392"/>
        <end position="998"/>
    </location>
</feature>
<evidence type="ECO:0000313" key="8">
    <source>
        <dbReference type="EMBL" id="MXO72734.1"/>
    </source>
</evidence>
<dbReference type="InterPro" id="IPR036942">
    <property type="entry name" value="Beta-barrel_TonB_sf"/>
</dbReference>
<dbReference type="InterPro" id="IPR037066">
    <property type="entry name" value="Plug_dom_sf"/>
</dbReference>
<evidence type="ECO:0000313" key="9">
    <source>
        <dbReference type="Proteomes" id="UP000466966"/>
    </source>
</evidence>
<keyword evidence="2 4" id="KW-0472">Membrane</keyword>
<protein>
    <submittedName>
        <fullName evidence="8">TonB-dependent receptor</fullName>
    </submittedName>
</protein>
<organism evidence="8 9">
    <name type="scientific">Alteraurantiacibacter buctensis</name>
    <dbReference type="NCBI Taxonomy" id="1503981"/>
    <lineage>
        <taxon>Bacteria</taxon>
        <taxon>Pseudomonadati</taxon>
        <taxon>Pseudomonadota</taxon>
        <taxon>Alphaproteobacteria</taxon>
        <taxon>Sphingomonadales</taxon>
        <taxon>Erythrobacteraceae</taxon>
        <taxon>Alteraurantiacibacter</taxon>
    </lineage>
</organism>
<accession>A0A844Z221</accession>
<evidence type="ECO:0000256" key="3">
    <source>
        <dbReference type="ARBA" id="ARBA00023237"/>
    </source>
</evidence>
<keyword evidence="8" id="KW-0675">Receptor</keyword>
<dbReference type="InterPro" id="IPR000531">
    <property type="entry name" value="Beta-barrel_TonB"/>
</dbReference>
<evidence type="ECO:0000259" key="7">
    <source>
        <dbReference type="Pfam" id="PF07715"/>
    </source>
</evidence>
<keyword evidence="4" id="KW-0798">TonB box</keyword>
<dbReference type="EMBL" id="WTYV01000006">
    <property type="protein sequence ID" value="MXO72734.1"/>
    <property type="molecule type" value="Genomic_DNA"/>
</dbReference>
<dbReference type="OrthoDB" id="7614575at2"/>
<dbReference type="Gene3D" id="2.170.130.10">
    <property type="entry name" value="TonB-dependent receptor, plug domain"/>
    <property type="match status" value="1"/>
</dbReference>
<dbReference type="RefSeq" id="WP_160772675.1">
    <property type="nucleotide sequence ID" value="NZ_WTYV01000006.1"/>
</dbReference>
<feature type="domain" description="TonB-dependent receptor plug" evidence="7">
    <location>
        <begin position="64"/>
        <end position="182"/>
    </location>
</feature>
<dbReference type="Gene3D" id="2.40.170.20">
    <property type="entry name" value="TonB-dependent receptor, beta-barrel domain"/>
    <property type="match status" value="1"/>
</dbReference>
<keyword evidence="3" id="KW-0998">Cell outer membrane</keyword>
<comment type="similarity">
    <text evidence="4">Belongs to the TonB-dependent receptor family.</text>
</comment>
<evidence type="ECO:0000256" key="2">
    <source>
        <dbReference type="ARBA" id="ARBA00023136"/>
    </source>
</evidence>
<name>A0A844Z221_9SPHN</name>
<evidence type="ECO:0000256" key="5">
    <source>
        <dbReference type="SAM" id="SignalP"/>
    </source>
</evidence>
<dbReference type="Proteomes" id="UP000466966">
    <property type="component" value="Unassembled WGS sequence"/>
</dbReference>
<evidence type="ECO:0000256" key="4">
    <source>
        <dbReference type="RuleBase" id="RU003357"/>
    </source>
</evidence>
<dbReference type="PANTHER" id="PTHR47234:SF3">
    <property type="entry name" value="SECRETIN_TONB SHORT N-TERMINAL DOMAIN-CONTAINING PROTEIN"/>
    <property type="match status" value="1"/>
</dbReference>
<sequence>MKLRTALKGAAAPIAFAVAFAATPVLAQEAADEAVPVPANSATAAGDDVITVTGSRIRRTEATSSSPLQIIDTDLARQLGANDTAEIVQNSPISNGSSQITSVISANAVANGGQGVQTVSLRGLGASRTLVLLNGRRAGPAGTRGSVSAFDLNVIPSSIVGGVEILKDGASSIYGSDAVAGVVNIQTVRDTDGIKFDFFGSVPFQQGGEEWSASAAWGKEFDRGHILVAAEYYRQNELERRDRDYLDCQADYVFTDETYTERTDLIDPRTGDYQCNGTAWGHIWGYFASNTPPVPEVPYTLFQYDYDNNLGQFIQPAGPAVNPFDIDAPAGWYPVGRDDRVSSGLTNSYSPFEAKDSVSPQTDRYTLYLDASYELADGIELYTEGLFNRRSTYVDSHRQIYNFGYTGQYAPGDPDDPFPGWGSAPGAVAYLSPTGIIDSYDQDITVDYYRAVVGVTGELASNVFFDVHGQWSRSDGDYRLQQVLNDSIQQQTDRAYGYGCAGLVTPISNRECVQINWVDPQFMAGYLTPEEYNYLIEWETGNTLYTQKFVEASLSTELFDLPGGRVGLAGGGVYREDSIDDQPGHITNAVRPGGDPNDPDDIIDNAFQNGFSSKRTFGTQTTKELFAEIELPLLADIPFIQSFTLGGAARVTNVGARRGFDGATYNTNGNWTYKGTANWQVNDWVRLRGTYGTSFRAPALFEQFLQGQVSGARQNTIDPCVNIANGLATQAITQLQYDNCVADGFPLNHTGSGLQAQVFTSGGFGVLEPEKSRAWTASLILTPDIGANTDLALTVDYFDIHVEGEIRRLSARDIIYGCYNSEDFPNNPLCAQFERGQDGNPLNIKSVRNGYINVDSQDNRGFDFTLRFAQDFGDAGRLTVLGQATLQTKDAVFDVTSTLDPNQNGDVGDPRFTADLKVGYEIENWSFLYGLSFIGKASSVDRLIESAGEVCNTTPLIVRIYGLAPCSKPFVPAVAYHSFSLTTTIQDNFELTVGMSNIFDKEPPEVSGVTRLGNTPFVSQYDLIGRRMFVRFGVDF</sequence>
<evidence type="ECO:0000256" key="1">
    <source>
        <dbReference type="ARBA" id="ARBA00004442"/>
    </source>
</evidence>
<feature type="chain" id="PRO_5032925783" evidence="5">
    <location>
        <begin position="28"/>
        <end position="1036"/>
    </location>
</feature>
<dbReference type="AlphaFoldDB" id="A0A844Z221"/>
<evidence type="ECO:0000259" key="6">
    <source>
        <dbReference type="Pfam" id="PF00593"/>
    </source>
</evidence>
<proteinExistence type="inferred from homology"/>
<dbReference type="GO" id="GO:0009279">
    <property type="term" value="C:cell outer membrane"/>
    <property type="evidence" value="ECO:0007669"/>
    <property type="project" value="UniProtKB-SubCell"/>
</dbReference>
<comment type="caution">
    <text evidence="8">The sequence shown here is derived from an EMBL/GenBank/DDBJ whole genome shotgun (WGS) entry which is preliminary data.</text>
</comment>
<gene>
    <name evidence="8" type="ORF">GRI99_13960</name>
</gene>
<keyword evidence="9" id="KW-1185">Reference proteome</keyword>
<dbReference type="PANTHER" id="PTHR47234">
    <property type="match status" value="1"/>
</dbReference>
<comment type="subcellular location">
    <subcellularLocation>
        <location evidence="1 4">Cell outer membrane</location>
    </subcellularLocation>
</comment>
<dbReference type="Pfam" id="PF00593">
    <property type="entry name" value="TonB_dep_Rec_b-barrel"/>
    <property type="match status" value="1"/>
</dbReference>
<keyword evidence="5" id="KW-0732">Signal</keyword>
<dbReference type="InterPro" id="IPR012910">
    <property type="entry name" value="Plug_dom"/>
</dbReference>
<reference evidence="8 9" key="1">
    <citation type="submission" date="2019-12" db="EMBL/GenBank/DDBJ databases">
        <title>Genomic-based taxomic classification of the family Erythrobacteraceae.</title>
        <authorList>
            <person name="Xu L."/>
        </authorList>
    </citation>
    <scope>NUCLEOTIDE SEQUENCE [LARGE SCALE GENOMIC DNA]</scope>
    <source>
        <strain evidence="8 9">M0322</strain>
    </source>
</reference>
<dbReference type="Pfam" id="PF07715">
    <property type="entry name" value="Plug"/>
    <property type="match status" value="1"/>
</dbReference>
<dbReference type="SUPFAM" id="SSF56935">
    <property type="entry name" value="Porins"/>
    <property type="match status" value="1"/>
</dbReference>